<gene>
    <name evidence="10" type="ordered locus">Fraau_0543</name>
</gene>
<evidence type="ECO:0000256" key="1">
    <source>
        <dbReference type="ARBA" id="ARBA00004651"/>
    </source>
</evidence>
<evidence type="ECO:0000256" key="5">
    <source>
        <dbReference type="ARBA" id="ARBA00022692"/>
    </source>
</evidence>
<feature type="transmembrane region" description="Helical" evidence="8">
    <location>
        <begin position="154"/>
        <end position="175"/>
    </location>
</feature>
<evidence type="ECO:0000256" key="7">
    <source>
        <dbReference type="ARBA" id="ARBA00023136"/>
    </source>
</evidence>
<dbReference type="Proteomes" id="UP000005234">
    <property type="component" value="Chromosome"/>
</dbReference>
<evidence type="ECO:0000256" key="4">
    <source>
        <dbReference type="ARBA" id="ARBA00022475"/>
    </source>
</evidence>
<dbReference type="Pfam" id="PF07690">
    <property type="entry name" value="MFS_1"/>
    <property type="match status" value="1"/>
</dbReference>
<keyword evidence="7 8" id="KW-0472">Membrane</keyword>
<comment type="subcellular location">
    <subcellularLocation>
        <location evidence="1">Cell membrane</location>
        <topology evidence="1">Multi-pass membrane protein</topology>
    </subcellularLocation>
</comment>
<evidence type="ECO:0000259" key="9">
    <source>
        <dbReference type="PROSITE" id="PS50850"/>
    </source>
</evidence>
<organism evidence="10 11">
    <name type="scientific">Frateuria aurantia (strain ATCC 33424 / DSM 6220 / KCTC 2777 / LMG 1558 / NBRC 3245 / NCIMB 13370)</name>
    <name type="common">Acetobacter aurantius</name>
    <dbReference type="NCBI Taxonomy" id="767434"/>
    <lineage>
        <taxon>Bacteria</taxon>
        <taxon>Pseudomonadati</taxon>
        <taxon>Pseudomonadota</taxon>
        <taxon>Gammaproteobacteria</taxon>
        <taxon>Lysobacterales</taxon>
        <taxon>Rhodanobacteraceae</taxon>
        <taxon>Frateuria</taxon>
    </lineage>
</organism>
<dbReference type="KEGG" id="fau:Fraau_0543"/>
<dbReference type="InterPro" id="IPR020846">
    <property type="entry name" value="MFS_dom"/>
</dbReference>
<feature type="domain" description="Major facilitator superfamily (MFS) profile" evidence="9">
    <location>
        <begin position="25"/>
        <end position="409"/>
    </location>
</feature>
<dbReference type="PROSITE" id="PS00216">
    <property type="entry name" value="SUGAR_TRANSPORT_1"/>
    <property type="match status" value="1"/>
</dbReference>
<dbReference type="PANTHER" id="PTHR43271:SF1">
    <property type="entry name" value="INNER MEMBRANE TRANSPORT PROTEIN YNFM"/>
    <property type="match status" value="1"/>
</dbReference>
<keyword evidence="11" id="KW-1185">Reference proteome</keyword>
<evidence type="ECO:0000313" key="11">
    <source>
        <dbReference type="Proteomes" id="UP000005234"/>
    </source>
</evidence>
<feature type="transmembrane region" description="Helical" evidence="8">
    <location>
        <begin position="63"/>
        <end position="83"/>
    </location>
</feature>
<dbReference type="GO" id="GO:0005886">
    <property type="term" value="C:plasma membrane"/>
    <property type="evidence" value="ECO:0007669"/>
    <property type="project" value="UniProtKB-SubCell"/>
</dbReference>
<evidence type="ECO:0000256" key="3">
    <source>
        <dbReference type="ARBA" id="ARBA00022448"/>
    </source>
</evidence>
<feature type="transmembrane region" description="Helical" evidence="8">
    <location>
        <begin position="355"/>
        <end position="375"/>
    </location>
</feature>
<dbReference type="EMBL" id="CP003350">
    <property type="protein sequence ID" value="AFC85025.1"/>
    <property type="molecule type" value="Genomic_DNA"/>
</dbReference>
<feature type="transmembrane region" description="Helical" evidence="8">
    <location>
        <begin position="32"/>
        <end position="51"/>
    </location>
</feature>
<evidence type="ECO:0000313" key="10">
    <source>
        <dbReference type="EMBL" id="AFC85025.1"/>
    </source>
</evidence>
<dbReference type="InterPro" id="IPR036259">
    <property type="entry name" value="MFS_trans_sf"/>
</dbReference>
<dbReference type="InterPro" id="IPR011701">
    <property type="entry name" value="MFS"/>
</dbReference>
<evidence type="ECO:0000256" key="8">
    <source>
        <dbReference type="SAM" id="Phobius"/>
    </source>
</evidence>
<dbReference type="AlphaFoldDB" id="H8L4V2"/>
<dbReference type="InterPro" id="IPR005829">
    <property type="entry name" value="Sugar_transporter_CS"/>
</dbReference>
<dbReference type="HOGENOM" id="CLU_001265_19_3_6"/>
<feature type="transmembrane region" description="Helical" evidence="8">
    <location>
        <begin position="231"/>
        <end position="251"/>
    </location>
</feature>
<proteinExistence type="inferred from homology"/>
<feature type="transmembrane region" description="Helical" evidence="8">
    <location>
        <begin position="381"/>
        <end position="403"/>
    </location>
</feature>
<keyword evidence="6 8" id="KW-1133">Transmembrane helix</keyword>
<dbReference type="SUPFAM" id="SSF103473">
    <property type="entry name" value="MFS general substrate transporter"/>
    <property type="match status" value="1"/>
</dbReference>
<evidence type="ECO:0000256" key="2">
    <source>
        <dbReference type="ARBA" id="ARBA00008335"/>
    </source>
</evidence>
<keyword evidence="4" id="KW-1003">Cell membrane</keyword>
<sequence length="414" mass="43180">MQELSAEPRTSSSPQDLRLRHGTRAFGRTSRALFAAGFATFGLLYCVQPLMPEFSRDFHVDAAGSALSLSLSTAVLAVAMLFAGAVSDALGRKPVMAVSLLASASLVLLSSVAPDWHSLLLIRTLLGLALSGLPAVAMTYLAEEMHPESIGLGMGLYISGNAIGGMCGRLIAGLVADALGWRMGLAAVGAIGLASAILFCRLLPDSRHHQRQPLQLGPLLQRMSALLRDKALLAMFAEGFLLLGVFVAIYSTIGYRLLAGPFNLSQTETGLIFSVYLVGSFSSAWMGSLAGRLGRAKVLAIALGMMLVGAWISLSSHLLLVAIGIVAITFGFFGGHSTVSAWVGQRGGKAKAQAASLYLFSYYLGSSVLGIAGGWCYARAGWPGVVAAVTALLLAALTLIAGLKATEQRAHQAG</sequence>
<comment type="similarity">
    <text evidence="2">Belongs to the major facilitator superfamily.</text>
</comment>
<accession>H8L4V2</accession>
<dbReference type="Gene3D" id="1.20.1250.20">
    <property type="entry name" value="MFS general substrate transporter like domains"/>
    <property type="match status" value="1"/>
</dbReference>
<protein>
    <submittedName>
        <fullName evidence="10">Arabinose efflux permease family protein</fullName>
    </submittedName>
</protein>
<feature type="transmembrane region" description="Helical" evidence="8">
    <location>
        <begin position="271"/>
        <end position="291"/>
    </location>
</feature>
<feature type="transmembrane region" description="Helical" evidence="8">
    <location>
        <begin position="181"/>
        <end position="203"/>
    </location>
</feature>
<dbReference type="CDD" id="cd17324">
    <property type="entry name" value="MFS_NepI_like"/>
    <property type="match status" value="1"/>
</dbReference>
<evidence type="ECO:0000256" key="6">
    <source>
        <dbReference type="ARBA" id="ARBA00022989"/>
    </source>
</evidence>
<dbReference type="GO" id="GO:0022857">
    <property type="term" value="F:transmembrane transporter activity"/>
    <property type="evidence" value="ECO:0007669"/>
    <property type="project" value="InterPro"/>
</dbReference>
<feature type="transmembrane region" description="Helical" evidence="8">
    <location>
        <begin position="120"/>
        <end position="142"/>
    </location>
</feature>
<dbReference type="OrthoDB" id="63984at2"/>
<dbReference type="PROSITE" id="PS50850">
    <property type="entry name" value="MFS"/>
    <property type="match status" value="1"/>
</dbReference>
<reference evidence="10" key="1">
    <citation type="submission" date="2012-02" db="EMBL/GenBank/DDBJ databases">
        <title>The complete genome of Frateuria aurantia DSM 6220.</title>
        <authorList>
            <consortium name="US DOE Joint Genome Institute (JGI-PGF)"/>
            <person name="Lucas S."/>
            <person name="Copeland A."/>
            <person name="Lapidus A."/>
            <person name="Glavina del Rio T."/>
            <person name="Dalin E."/>
            <person name="Tice H."/>
            <person name="Bruce D."/>
            <person name="Goodwin L."/>
            <person name="Pitluck S."/>
            <person name="Peters L."/>
            <person name="Ovchinnikova G."/>
            <person name="Teshima H."/>
            <person name="Kyrpides N."/>
            <person name="Mavromatis K."/>
            <person name="Ivanova N."/>
            <person name="Brettin T."/>
            <person name="Detter J.C."/>
            <person name="Han C."/>
            <person name="Larimer F."/>
            <person name="Land M."/>
            <person name="Hauser L."/>
            <person name="Markowitz V."/>
            <person name="Cheng J.-F."/>
            <person name="Hugenholtz P."/>
            <person name="Woyke T."/>
            <person name="Wu D."/>
            <person name="Brambilla E."/>
            <person name="Klenk H.-P."/>
            <person name="Eisen J.A."/>
        </authorList>
    </citation>
    <scope>NUCLEOTIDE SEQUENCE</scope>
    <source>
        <strain evidence="10">DSM 6220</strain>
    </source>
</reference>
<feature type="transmembrane region" description="Helical" evidence="8">
    <location>
        <begin position="298"/>
        <end position="314"/>
    </location>
</feature>
<dbReference type="RefSeq" id="WP_014402031.1">
    <property type="nucleotide sequence ID" value="NC_017033.1"/>
</dbReference>
<feature type="transmembrane region" description="Helical" evidence="8">
    <location>
        <begin position="95"/>
        <end position="114"/>
    </location>
</feature>
<name>H8L4V2_FRAAD</name>
<feature type="transmembrane region" description="Helical" evidence="8">
    <location>
        <begin position="320"/>
        <end position="343"/>
    </location>
</feature>
<dbReference type="PANTHER" id="PTHR43271">
    <property type="entry name" value="BLL2771 PROTEIN"/>
    <property type="match status" value="1"/>
</dbReference>
<dbReference type="eggNOG" id="COG2814">
    <property type="taxonomic scope" value="Bacteria"/>
</dbReference>
<keyword evidence="5 8" id="KW-0812">Transmembrane</keyword>
<keyword evidence="3" id="KW-0813">Transport</keyword>